<keyword evidence="3 5" id="KW-1133">Transmembrane helix</keyword>
<dbReference type="GO" id="GO:0055085">
    <property type="term" value="P:transmembrane transport"/>
    <property type="evidence" value="ECO:0007669"/>
    <property type="project" value="InterPro"/>
</dbReference>
<protein>
    <submittedName>
        <fullName evidence="7">APC family permease</fullName>
    </submittedName>
</protein>
<dbReference type="GO" id="GO:0016020">
    <property type="term" value="C:membrane"/>
    <property type="evidence" value="ECO:0007669"/>
    <property type="project" value="UniProtKB-SubCell"/>
</dbReference>
<feature type="transmembrane region" description="Helical" evidence="5">
    <location>
        <begin position="101"/>
        <end position="120"/>
    </location>
</feature>
<feature type="transmembrane region" description="Helical" evidence="5">
    <location>
        <begin position="327"/>
        <end position="350"/>
    </location>
</feature>
<dbReference type="Proteomes" id="UP000577891">
    <property type="component" value="Unassembled WGS sequence"/>
</dbReference>
<evidence type="ECO:0000256" key="5">
    <source>
        <dbReference type="SAM" id="Phobius"/>
    </source>
</evidence>
<dbReference type="PANTHER" id="PTHR42770">
    <property type="entry name" value="AMINO ACID TRANSPORTER-RELATED"/>
    <property type="match status" value="1"/>
</dbReference>
<feature type="transmembrane region" description="Helical" evidence="5">
    <location>
        <begin position="206"/>
        <end position="225"/>
    </location>
</feature>
<proteinExistence type="predicted"/>
<feature type="transmembrane region" description="Helical" evidence="5">
    <location>
        <begin position="253"/>
        <end position="281"/>
    </location>
</feature>
<evidence type="ECO:0000313" key="8">
    <source>
        <dbReference type="Proteomes" id="UP000577891"/>
    </source>
</evidence>
<evidence type="ECO:0000256" key="3">
    <source>
        <dbReference type="ARBA" id="ARBA00022989"/>
    </source>
</evidence>
<sequence length="423" mass="44457">MAPMIVLGTFGTLATASRGTAAMAYLVAAAAIFLTSLSYCIMSRAHPVAGSAYSYARRAIGPGIGFLVGWAVLLDYIFLPMVIWLIGAAYLASAFPGVPGWAWIIGFIVLTSMINIVGIACANRVNIVLMLAQFGILAAFLALAARYVLVLDGPGGLLCVTPFFAAGVPFSASVAGAAIAAYSFLGFDAVTTLAEETRNARRTMPRAILVIALGSGLIFVLSAYLTQLAHPGADFASADAAGVEIARAIGGDVFVTVFLATLVVAQFTSGLAAQASVGRLLYAMGRDRVLPSLFGRLHPRWLTPVPNLLLVGTIGLGALAMDVATSASFINFGAFLGFAAVNLSVIALYLKGDRRMRALGVLACVVVPALGALCDVFLLWHLDRHARMLGLVWLVLGIGWLGWQTRGFRRAPPDMHVDREHAG</sequence>
<dbReference type="PIRSF" id="PIRSF006060">
    <property type="entry name" value="AA_transporter"/>
    <property type="match status" value="1"/>
</dbReference>
<feature type="transmembrane region" description="Helical" evidence="5">
    <location>
        <begin position="127"/>
        <end position="149"/>
    </location>
</feature>
<dbReference type="AlphaFoldDB" id="A0A7W4P0P0"/>
<feature type="transmembrane region" description="Helical" evidence="5">
    <location>
        <begin position="20"/>
        <end position="42"/>
    </location>
</feature>
<dbReference type="Gene3D" id="1.20.1740.10">
    <property type="entry name" value="Amino acid/polyamine transporter I"/>
    <property type="match status" value="1"/>
</dbReference>
<accession>A0A7W4P0P0</accession>
<organism evidence="7 8">
    <name type="scientific">Gluconacetobacter asukensis</name>
    <dbReference type="NCBI Taxonomy" id="1017181"/>
    <lineage>
        <taxon>Bacteria</taxon>
        <taxon>Pseudomonadati</taxon>
        <taxon>Pseudomonadota</taxon>
        <taxon>Alphaproteobacteria</taxon>
        <taxon>Acetobacterales</taxon>
        <taxon>Acetobacteraceae</taxon>
        <taxon>Gluconacetobacter</taxon>
    </lineage>
</organism>
<feature type="transmembrane region" description="Helical" evidence="5">
    <location>
        <begin position="63"/>
        <end position="89"/>
    </location>
</feature>
<comment type="caution">
    <text evidence="7">The sequence shown here is derived from an EMBL/GenBank/DDBJ whole genome shotgun (WGS) entry which is preliminary data.</text>
</comment>
<keyword evidence="4 5" id="KW-0472">Membrane</keyword>
<name>A0A7W4P0P0_9PROT</name>
<evidence type="ECO:0000256" key="4">
    <source>
        <dbReference type="ARBA" id="ARBA00023136"/>
    </source>
</evidence>
<keyword evidence="2 5" id="KW-0812">Transmembrane</keyword>
<dbReference type="EMBL" id="JABEQE010000010">
    <property type="protein sequence ID" value="MBB2172904.1"/>
    <property type="molecule type" value="Genomic_DNA"/>
</dbReference>
<reference evidence="7 8" key="1">
    <citation type="submission" date="2020-04" db="EMBL/GenBank/DDBJ databases">
        <title>Description of novel Gluconacetobacter.</title>
        <authorList>
            <person name="Sombolestani A."/>
        </authorList>
    </citation>
    <scope>NUCLEOTIDE SEQUENCE [LARGE SCALE GENOMIC DNA]</scope>
    <source>
        <strain evidence="7 8">LMG 27724</strain>
    </source>
</reference>
<feature type="transmembrane region" description="Helical" evidence="5">
    <location>
        <begin position="301"/>
        <end position="321"/>
    </location>
</feature>
<dbReference type="InterPro" id="IPR004841">
    <property type="entry name" value="AA-permease/SLC12A_dom"/>
</dbReference>
<feature type="domain" description="Amino acid permease/ SLC12A" evidence="6">
    <location>
        <begin position="4"/>
        <end position="366"/>
    </location>
</feature>
<dbReference type="Pfam" id="PF00324">
    <property type="entry name" value="AA_permease"/>
    <property type="match status" value="1"/>
</dbReference>
<keyword evidence="8" id="KW-1185">Reference proteome</keyword>
<feature type="transmembrane region" description="Helical" evidence="5">
    <location>
        <begin position="359"/>
        <end position="380"/>
    </location>
</feature>
<comment type="subcellular location">
    <subcellularLocation>
        <location evidence="1">Membrane</location>
        <topology evidence="1">Multi-pass membrane protein</topology>
    </subcellularLocation>
</comment>
<evidence type="ECO:0000256" key="1">
    <source>
        <dbReference type="ARBA" id="ARBA00004141"/>
    </source>
</evidence>
<evidence type="ECO:0000256" key="2">
    <source>
        <dbReference type="ARBA" id="ARBA00022692"/>
    </source>
</evidence>
<gene>
    <name evidence="7" type="ORF">HLH35_12370</name>
</gene>
<evidence type="ECO:0000313" key="7">
    <source>
        <dbReference type="EMBL" id="MBB2172904.1"/>
    </source>
</evidence>
<dbReference type="InterPro" id="IPR050367">
    <property type="entry name" value="APC_superfamily"/>
</dbReference>
<feature type="transmembrane region" description="Helical" evidence="5">
    <location>
        <begin position="386"/>
        <end position="403"/>
    </location>
</feature>
<evidence type="ECO:0000259" key="6">
    <source>
        <dbReference type="Pfam" id="PF00324"/>
    </source>
</evidence>
<dbReference type="PANTHER" id="PTHR42770:SF8">
    <property type="entry name" value="PUTRESCINE IMPORTER PUUP"/>
    <property type="match status" value="1"/>
</dbReference>
<feature type="transmembrane region" description="Helical" evidence="5">
    <location>
        <begin position="161"/>
        <end position="185"/>
    </location>
</feature>